<dbReference type="Gene3D" id="3.40.309.10">
    <property type="entry name" value="Aldehyde Dehydrogenase, Chain A, domain 2"/>
    <property type="match status" value="1"/>
</dbReference>
<dbReference type="Proteomes" id="UP000885830">
    <property type="component" value="Unassembled WGS sequence"/>
</dbReference>
<feature type="non-terminal residue" evidence="3">
    <location>
        <position position="1"/>
    </location>
</feature>
<sequence>VIRVAVATILTGNTCLLKHASNVPACALALEAHFQAAGFPKGVFQTLLIRASQVQSVLEDDRIQGASLTGSEHAGASVASVCGKQIKPCVLELGGADPFIVMPSCDLEAAIDHAITGRMRNNGQSCIAAKRLIIHEDIYGTFKAGFTKRMNALEIGDPFSPSTDIGPLSSERALRDVTVQIERAVRAGAKLSQSRATMPQTGFYLAPGILENVTPDMDVYRQEIFAPIAMMYKTSSLEQAIDLANDIPLGLSSVLFSKDKDEQDLAIRDLEAGSTYINRYASSDIRLPFGGIKRSGFGREMAREGLLAFANLKTVIIKD</sequence>
<organism evidence="3">
    <name type="scientific">Hellea balneolensis</name>
    <dbReference type="NCBI Taxonomy" id="287478"/>
    <lineage>
        <taxon>Bacteria</taxon>
        <taxon>Pseudomonadati</taxon>
        <taxon>Pseudomonadota</taxon>
        <taxon>Alphaproteobacteria</taxon>
        <taxon>Maricaulales</taxon>
        <taxon>Robiginitomaculaceae</taxon>
        <taxon>Hellea</taxon>
    </lineage>
</organism>
<name>A0A7C5QW36_9PROT</name>
<dbReference type="InterPro" id="IPR015590">
    <property type="entry name" value="Aldehyde_DH_dom"/>
</dbReference>
<protein>
    <submittedName>
        <fullName evidence="3">Aldehyde dehydrogenase family protein</fullName>
    </submittedName>
</protein>
<dbReference type="InterPro" id="IPR016163">
    <property type="entry name" value="Ald_DH_C"/>
</dbReference>
<evidence type="ECO:0000259" key="2">
    <source>
        <dbReference type="Pfam" id="PF00171"/>
    </source>
</evidence>
<dbReference type="Pfam" id="PF00171">
    <property type="entry name" value="Aldedh"/>
    <property type="match status" value="1"/>
</dbReference>
<keyword evidence="1" id="KW-0560">Oxidoreductase</keyword>
<dbReference type="InterPro" id="IPR016162">
    <property type="entry name" value="Ald_DH_N"/>
</dbReference>
<dbReference type="GO" id="GO:0004777">
    <property type="term" value="F:succinate-semialdehyde dehydrogenase (NAD+) activity"/>
    <property type="evidence" value="ECO:0007669"/>
    <property type="project" value="TreeGrafter"/>
</dbReference>
<comment type="caution">
    <text evidence="3">The sequence shown here is derived from an EMBL/GenBank/DDBJ whole genome shotgun (WGS) entry which is preliminary data.</text>
</comment>
<proteinExistence type="predicted"/>
<dbReference type="Gene3D" id="3.40.605.10">
    <property type="entry name" value="Aldehyde Dehydrogenase, Chain A, domain 1"/>
    <property type="match status" value="1"/>
</dbReference>
<gene>
    <name evidence="3" type="ORF">ENJ42_04610</name>
</gene>
<reference evidence="3" key="1">
    <citation type="journal article" date="2020" name="mSystems">
        <title>Genome- and Community-Level Interaction Insights into Carbon Utilization and Element Cycling Functions of Hydrothermarchaeota in Hydrothermal Sediment.</title>
        <authorList>
            <person name="Zhou Z."/>
            <person name="Liu Y."/>
            <person name="Xu W."/>
            <person name="Pan J."/>
            <person name="Luo Z.H."/>
            <person name="Li M."/>
        </authorList>
    </citation>
    <scope>NUCLEOTIDE SEQUENCE [LARGE SCALE GENOMIC DNA]</scope>
    <source>
        <strain evidence="3">HyVt-485</strain>
    </source>
</reference>
<dbReference type="EMBL" id="DRMJ01000232">
    <property type="protein sequence ID" value="HHL42878.1"/>
    <property type="molecule type" value="Genomic_DNA"/>
</dbReference>
<dbReference type="PANTHER" id="PTHR43217">
    <property type="entry name" value="SUCCINATE SEMIALDEHYDE DEHYDROGENASE [NAD(P)+] SAD"/>
    <property type="match status" value="1"/>
</dbReference>
<evidence type="ECO:0000256" key="1">
    <source>
        <dbReference type="ARBA" id="ARBA00023002"/>
    </source>
</evidence>
<dbReference type="PANTHER" id="PTHR43217:SF1">
    <property type="entry name" value="SUCCINATE SEMIALDEHYDE DEHYDROGENASE [NAD(P)+] SAD"/>
    <property type="match status" value="1"/>
</dbReference>
<dbReference type="AlphaFoldDB" id="A0A7C5QW36"/>
<evidence type="ECO:0000313" key="3">
    <source>
        <dbReference type="EMBL" id="HHL42878.1"/>
    </source>
</evidence>
<accession>A0A7C5QW36</accession>
<dbReference type="InterPro" id="IPR016161">
    <property type="entry name" value="Ald_DH/histidinol_DH"/>
</dbReference>
<feature type="domain" description="Aldehyde dehydrogenase" evidence="2">
    <location>
        <begin position="5"/>
        <end position="315"/>
    </location>
</feature>
<dbReference type="SUPFAM" id="SSF53720">
    <property type="entry name" value="ALDH-like"/>
    <property type="match status" value="1"/>
</dbReference>
<dbReference type="InterPro" id="IPR047110">
    <property type="entry name" value="GABD/Sad-like"/>
</dbReference>